<accession>A0AA38J376</accession>
<protein>
    <submittedName>
        <fullName evidence="3">Uncharacterized protein</fullName>
    </submittedName>
</protein>
<dbReference type="AlphaFoldDB" id="A0AA38J376"/>
<feature type="chain" id="PRO_5041323307" evidence="2">
    <location>
        <begin position="19"/>
        <end position="132"/>
    </location>
</feature>
<keyword evidence="2" id="KW-0732">Signal</keyword>
<feature type="signal peptide" evidence="2">
    <location>
        <begin position="1"/>
        <end position="18"/>
    </location>
</feature>
<evidence type="ECO:0000313" key="3">
    <source>
        <dbReference type="EMBL" id="KAJ3665141.1"/>
    </source>
</evidence>
<feature type="region of interest" description="Disordered" evidence="1">
    <location>
        <begin position="34"/>
        <end position="57"/>
    </location>
</feature>
<comment type="caution">
    <text evidence="3">The sequence shown here is derived from an EMBL/GenBank/DDBJ whole genome shotgun (WGS) entry which is preliminary data.</text>
</comment>
<dbReference type="Proteomes" id="UP001168821">
    <property type="component" value="Unassembled WGS sequence"/>
</dbReference>
<reference evidence="3" key="1">
    <citation type="journal article" date="2023" name="G3 (Bethesda)">
        <title>Whole genome assemblies of Zophobas morio and Tenebrio molitor.</title>
        <authorList>
            <person name="Kaur S."/>
            <person name="Stinson S.A."/>
            <person name="diCenzo G.C."/>
        </authorList>
    </citation>
    <scope>NUCLEOTIDE SEQUENCE</scope>
    <source>
        <strain evidence="3">QUZm001</strain>
    </source>
</reference>
<name>A0AA38J376_9CUCU</name>
<proteinExistence type="predicted"/>
<dbReference type="EMBL" id="JALNTZ010000001">
    <property type="protein sequence ID" value="KAJ3665141.1"/>
    <property type="molecule type" value="Genomic_DNA"/>
</dbReference>
<keyword evidence="4" id="KW-1185">Reference proteome</keyword>
<gene>
    <name evidence="3" type="ORF">Zmor_000653</name>
</gene>
<feature type="region of interest" description="Disordered" evidence="1">
    <location>
        <begin position="93"/>
        <end position="112"/>
    </location>
</feature>
<evidence type="ECO:0000256" key="1">
    <source>
        <dbReference type="SAM" id="MobiDB-lite"/>
    </source>
</evidence>
<organism evidence="3 4">
    <name type="scientific">Zophobas morio</name>
    <dbReference type="NCBI Taxonomy" id="2755281"/>
    <lineage>
        <taxon>Eukaryota</taxon>
        <taxon>Metazoa</taxon>
        <taxon>Ecdysozoa</taxon>
        <taxon>Arthropoda</taxon>
        <taxon>Hexapoda</taxon>
        <taxon>Insecta</taxon>
        <taxon>Pterygota</taxon>
        <taxon>Neoptera</taxon>
        <taxon>Endopterygota</taxon>
        <taxon>Coleoptera</taxon>
        <taxon>Polyphaga</taxon>
        <taxon>Cucujiformia</taxon>
        <taxon>Tenebrionidae</taxon>
        <taxon>Zophobas</taxon>
    </lineage>
</organism>
<evidence type="ECO:0000313" key="4">
    <source>
        <dbReference type="Proteomes" id="UP001168821"/>
    </source>
</evidence>
<feature type="compositionally biased region" description="Polar residues" evidence="1">
    <location>
        <begin position="93"/>
        <end position="102"/>
    </location>
</feature>
<sequence>MLMSLVLTNLANISFNSCSDTNWPKFATKSVEQGGLLTPKPGCEDDDPTGEAKAGLGRKCGKDAACTEVRAVGCGKDIGGCKQNHISTLCSKSRYSRPNSRLSDSHDKETRITQNKYTTLNKNPDKLGQITL</sequence>
<evidence type="ECO:0000256" key="2">
    <source>
        <dbReference type="SAM" id="SignalP"/>
    </source>
</evidence>